<dbReference type="RefSeq" id="WP_171784322.1">
    <property type="nucleotide sequence ID" value="NZ_BAAAML010000005.1"/>
</dbReference>
<dbReference type="EMBL" id="JABEZU010000003">
    <property type="protein sequence ID" value="NOV98104.1"/>
    <property type="molecule type" value="Genomic_DNA"/>
</dbReference>
<keyword evidence="1" id="KW-0472">Membrane</keyword>
<proteinExistence type="predicted"/>
<reference evidence="3 4" key="1">
    <citation type="submission" date="2020-05" db="EMBL/GenBank/DDBJ databases">
        <title>Genomic Encyclopedia of Type Strains, Phase III (KMG-III): the genomes of soil and plant-associated and newly described type strains.</title>
        <authorList>
            <person name="Whitman W."/>
        </authorList>
    </citation>
    <scope>NUCLEOTIDE SEQUENCE [LARGE SCALE GENOMIC DNA]</scope>
    <source>
        <strain evidence="3 4">KCTC 19046</strain>
    </source>
</reference>
<evidence type="ECO:0000313" key="4">
    <source>
        <dbReference type="Proteomes" id="UP000757540"/>
    </source>
</evidence>
<comment type="caution">
    <text evidence="3">The sequence shown here is derived from an EMBL/GenBank/DDBJ whole genome shotgun (WGS) entry which is preliminary data.</text>
</comment>
<name>A0ABX2A5P5_9MICO</name>
<keyword evidence="2" id="KW-0732">Signal</keyword>
<feature type="signal peptide" evidence="2">
    <location>
        <begin position="1"/>
        <end position="21"/>
    </location>
</feature>
<dbReference type="InterPro" id="IPR009339">
    <property type="entry name" value="DUF998"/>
</dbReference>
<keyword evidence="1" id="KW-0812">Transmembrane</keyword>
<evidence type="ECO:0000256" key="1">
    <source>
        <dbReference type="SAM" id="Phobius"/>
    </source>
</evidence>
<evidence type="ECO:0000313" key="3">
    <source>
        <dbReference type="EMBL" id="NOV98104.1"/>
    </source>
</evidence>
<organism evidence="3 4">
    <name type="scientific">Isoptericola halotolerans</name>
    <dbReference type="NCBI Taxonomy" id="300560"/>
    <lineage>
        <taxon>Bacteria</taxon>
        <taxon>Bacillati</taxon>
        <taxon>Actinomycetota</taxon>
        <taxon>Actinomycetes</taxon>
        <taxon>Micrococcales</taxon>
        <taxon>Promicromonosporaceae</taxon>
        <taxon>Isoptericola</taxon>
    </lineage>
</organism>
<feature type="transmembrane region" description="Helical" evidence="1">
    <location>
        <begin position="46"/>
        <end position="68"/>
    </location>
</feature>
<sequence length="201" mass="20767">MNRVSAAVVLGLLAASATLVAFAPLVVQDSYDVVRHSVAHAAGQGVPGAWVARSGFVLVGLAVLLEAARSAQAWGAWGRGAHGVYGLGMICLAVVSHRPWYSSRWDPVEDSLHTVAATTVVAAFVVGVLAVAIRRGPRPGPIRVADVVAVGAAVLLTAVALTMPALEGAAQRLLFAVGYAWYGIEAVRLAAPDAPGKYREI</sequence>
<gene>
    <name evidence="3" type="ORF">HDG69_002689</name>
</gene>
<feature type="transmembrane region" description="Helical" evidence="1">
    <location>
        <begin position="144"/>
        <end position="166"/>
    </location>
</feature>
<dbReference type="Proteomes" id="UP000757540">
    <property type="component" value="Unassembled WGS sequence"/>
</dbReference>
<keyword evidence="1" id="KW-1133">Transmembrane helix</keyword>
<keyword evidence="4" id="KW-1185">Reference proteome</keyword>
<evidence type="ECO:0000256" key="2">
    <source>
        <dbReference type="SAM" id="SignalP"/>
    </source>
</evidence>
<accession>A0ABX2A5P5</accession>
<feature type="chain" id="PRO_5046325488" evidence="2">
    <location>
        <begin position="22"/>
        <end position="201"/>
    </location>
</feature>
<protein>
    <submittedName>
        <fullName evidence="3">Membrane protein</fullName>
    </submittedName>
</protein>
<feature type="transmembrane region" description="Helical" evidence="1">
    <location>
        <begin position="112"/>
        <end position="132"/>
    </location>
</feature>
<dbReference type="Pfam" id="PF06197">
    <property type="entry name" value="DUF998"/>
    <property type="match status" value="1"/>
</dbReference>
<feature type="transmembrane region" description="Helical" evidence="1">
    <location>
        <begin position="80"/>
        <end position="100"/>
    </location>
</feature>